<proteinExistence type="predicted"/>
<dbReference type="RefSeq" id="WP_075628431.1">
    <property type="nucleotide sequence ID" value="NZ_FOAM01000004.1"/>
</dbReference>
<evidence type="ECO:0000256" key="2">
    <source>
        <dbReference type="ARBA" id="ARBA00023315"/>
    </source>
</evidence>
<protein>
    <submittedName>
        <fullName evidence="4">GNAT family N-acetyltransferase</fullName>
    </submittedName>
</protein>
<organism evidence="4 5">
    <name type="scientific">Xaviernesmea oryzae</name>
    <dbReference type="NCBI Taxonomy" id="464029"/>
    <lineage>
        <taxon>Bacteria</taxon>
        <taxon>Pseudomonadati</taxon>
        <taxon>Pseudomonadota</taxon>
        <taxon>Alphaproteobacteria</taxon>
        <taxon>Hyphomicrobiales</taxon>
        <taxon>Rhizobiaceae</taxon>
        <taxon>Rhizobium/Agrobacterium group</taxon>
        <taxon>Xaviernesmea</taxon>
    </lineage>
</organism>
<sequence length="183" mass="19176">MSSPLPAAPQASKPGLRRLSAEAAIAALPELADILLDCIEGGASVGFMADFSRDEAEAYWRDVAAGVASGATLLLAAEQDGRLAGTVQLGLKQPPNQPHRADLKKLLVHRTARGLGFARLLLDAAEAEAGHAGKSLLVLDTATGSPAEAIYARLGWSPSGIIPNYALWPDGRFCDTTIFYKAL</sequence>
<evidence type="ECO:0000313" key="5">
    <source>
        <dbReference type="Proteomes" id="UP000186364"/>
    </source>
</evidence>
<reference evidence="4 5" key="1">
    <citation type="submission" date="2016-09" db="EMBL/GenBank/DDBJ databases">
        <title>Rhizobium sp. nov., a novel species isolated from the rice rhizosphere.</title>
        <authorList>
            <person name="Zhao J."/>
            <person name="Zhang X."/>
        </authorList>
    </citation>
    <scope>NUCLEOTIDE SEQUENCE [LARGE SCALE GENOMIC DNA]</scope>
    <source>
        <strain evidence="4 5">1.7048</strain>
    </source>
</reference>
<dbReference type="EMBL" id="MKIP01000053">
    <property type="protein sequence ID" value="OLP59088.1"/>
    <property type="molecule type" value="Genomic_DNA"/>
</dbReference>
<keyword evidence="2" id="KW-0012">Acyltransferase</keyword>
<evidence type="ECO:0000313" key="4">
    <source>
        <dbReference type="EMBL" id="OLP59088.1"/>
    </source>
</evidence>
<accession>A0A1Q9AUK8</accession>
<gene>
    <name evidence="4" type="ORF">BJF93_03965</name>
</gene>
<name>A0A1Q9AUK8_9HYPH</name>
<dbReference type="Gene3D" id="3.40.630.30">
    <property type="match status" value="1"/>
</dbReference>
<dbReference type="PROSITE" id="PS51186">
    <property type="entry name" value="GNAT"/>
    <property type="match status" value="1"/>
</dbReference>
<comment type="caution">
    <text evidence="4">The sequence shown here is derived from an EMBL/GenBank/DDBJ whole genome shotgun (WGS) entry which is preliminary data.</text>
</comment>
<feature type="domain" description="N-acetyltransferase" evidence="3">
    <location>
        <begin position="14"/>
        <end position="183"/>
    </location>
</feature>
<dbReference type="Proteomes" id="UP000186364">
    <property type="component" value="Unassembled WGS sequence"/>
</dbReference>
<dbReference type="GO" id="GO:0016747">
    <property type="term" value="F:acyltransferase activity, transferring groups other than amino-acyl groups"/>
    <property type="evidence" value="ECO:0007669"/>
    <property type="project" value="InterPro"/>
</dbReference>
<dbReference type="CDD" id="cd04301">
    <property type="entry name" value="NAT_SF"/>
    <property type="match status" value="1"/>
</dbReference>
<dbReference type="InterPro" id="IPR050832">
    <property type="entry name" value="Bact_Acetyltransf"/>
</dbReference>
<dbReference type="PANTHER" id="PTHR43877">
    <property type="entry name" value="AMINOALKYLPHOSPHONATE N-ACETYLTRANSFERASE-RELATED-RELATED"/>
    <property type="match status" value="1"/>
</dbReference>
<dbReference type="InterPro" id="IPR000182">
    <property type="entry name" value="GNAT_dom"/>
</dbReference>
<keyword evidence="5" id="KW-1185">Reference proteome</keyword>
<evidence type="ECO:0000256" key="1">
    <source>
        <dbReference type="ARBA" id="ARBA00022679"/>
    </source>
</evidence>
<dbReference type="InterPro" id="IPR016181">
    <property type="entry name" value="Acyl_CoA_acyltransferase"/>
</dbReference>
<keyword evidence="1 4" id="KW-0808">Transferase</keyword>
<evidence type="ECO:0000259" key="3">
    <source>
        <dbReference type="PROSITE" id="PS51186"/>
    </source>
</evidence>
<dbReference type="Pfam" id="PF00583">
    <property type="entry name" value="Acetyltransf_1"/>
    <property type="match status" value="1"/>
</dbReference>
<dbReference type="SUPFAM" id="SSF55729">
    <property type="entry name" value="Acyl-CoA N-acyltransferases (Nat)"/>
    <property type="match status" value="1"/>
</dbReference>
<dbReference type="AlphaFoldDB" id="A0A1Q9AUK8"/>
<dbReference type="OrthoDB" id="3389160at2"/>